<keyword evidence="4" id="KW-0804">Transcription</keyword>
<name>A0A1H1SZX7_9ACTN</name>
<dbReference type="SUPFAM" id="SSF46894">
    <property type="entry name" value="C-terminal effector domain of the bipartite response regulators"/>
    <property type="match status" value="1"/>
</dbReference>
<evidence type="ECO:0000259" key="8">
    <source>
        <dbReference type="PROSITE" id="PS50110"/>
    </source>
</evidence>
<dbReference type="Proteomes" id="UP000199103">
    <property type="component" value="Chromosome I"/>
</dbReference>
<dbReference type="Gene3D" id="3.40.50.2300">
    <property type="match status" value="1"/>
</dbReference>
<keyword evidence="2" id="KW-0805">Transcription regulation</keyword>
<dbReference type="GO" id="GO:0006355">
    <property type="term" value="P:regulation of DNA-templated transcription"/>
    <property type="evidence" value="ECO:0007669"/>
    <property type="project" value="InterPro"/>
</dbReference>
<gene>
    <name evidence="9" type="ORF">SAMN04489812_2197</name>
</gene>
<dbReference type="InterPro" id="IPR001789">
    <property type="entry name" value="Sig_transdc_resp-reg_receiver"/>
</dbReference>
<dbReference type="PANTHER" id="PTHR43214">
    <property type="entry name" value="TWO-COMPONENT RESPONSE REGULATOR"/>
    <property type="match status" value="1"/>
</dbReference>
<evidence type="ECO:0000256" key="1">
    <source>
        <dbReference type="ARBA" id="ARBA00022553"/>
    </source>
</evidence>
<evidence type="ECO:0000256" key="3">
    <source>
        <dbReference type="ARBA" id="ARBA00023125"/>
    </source>
</evidence>
<dbReference type="Pfam" id="PF00196">
    <property type="entry name" value="GerE"/>
    <property type="match status" value="1"/>
</dbReference>
<keyword evidence="3 9" id="KW-0238">DNA-binding</keyword>
<sequence>MNDDATAPGSDAPGSEQTGSGPISVLLVDDQDLVRYGFGVILGMADGIEVVGEASDGRQAIDRARTLHPDVILMDVQMPVLDGLAATRELVADPAVGSAVLILTTFDRDDYLYQALQAGASGFLLKNASPENLIEAVRVVAGGDALLAPAVTKRVIARFATGTGDPAQLSPGDHERRPAAAAHPDRAAAHIPQLTERESDVLALIAQGKSNAEIAAELVVGEATVKTHVSNLLAKLQLRDRIQAVIYAYEHGIVTPVS</sequence>
<evidence type="ECO:0000256" key="6">
    <source>
        <dbReference type="SAM" id="MobiDB-lite"/>
    </source>
</evidence>
<dbReference type="InterPro" id="IPR000792">
    <property type="entry name" value="Tscrpt_reg_LuxR_C"/>
</dbReference>
<dbReference type="RefSeq" id="WP_091524357.1">
    <property type="nucleotide sequence ID" value="NZ_LT629772.1"/>
</dbReference>
<accession>A0A1H1SZX7</accession>
<dbReference type="InterPro" id="IPR058245">
    <property type="entry name" value="NreC/VraR/RcsB-like_REC"/>
</dbReference>
<evidence type="ECO:0000256" key="5">
    <source>
        <dbReference type="PROSITE-ProRule" id="PRU00169"/>
    </source>
</evidence>
<feature type="modified residue" description="4-aspartylphosphate" evidence="5">
    <location>
        <position position="75"/>
    </location>
</feature>
<dbReference type="SMART" id="SM00421">
    <property type="entry name" value="HTH_LUXR"/>
    <property type="match status" value="1"/>
</dbReference>
<feature type="domain" description="HTH luxR-type" evidence="7">
    <location>
        <begin position="187"/>
        <end position="252"/>
    </location>
</feature>
<dbReference type="CDD" id="cd17535">
    <property type="entry name" value="REC_NarL-like"/>
    <property type="match status" value="1"/>
</dbReference>
<dbReference type="PANTHER" id="PTHR43214:SF24">
    <property type="entry name" value="TRANSCRIPTIONAL REGULATORY PROTEIN NARL-RELATED"/>
    <property type="match status" value="1"/>
</dbReference>
<protein>
    <submittedName>
        <fullName evidence="9">DNA-binding response regulator, NarL/FixJ family, contains REC and HTH domains</fullName>
    </submittedName>
</protein>
<dbReference type="SMART" id="SM00448">
    <property type="entry name" value="REC"/>
    <property type="match status" value="1"/>
</dbReference>
<keyword evidence="10" id="KW-1185">Reference proteome</keyword>
<dbReference type="PROSITE" id="PS00622">
    <property type="entry name" value="HTH_LUXR_1"/>
    <property type="match status" value="1"/>
</dbReference>
<dbReference type="Pfam" id="PF00072">
    <property type="entry name" value="Response_reg"/>
    <property type="match status" value="1"/>
</dbReference>
<keyword evidence="1 5" id="KW-0597">Phosphoprotein</keyword>
<dbReference type="CDD" id="cd06170">
    <property type="entry name" value="LuxR_C_like"/>
    <property type="match status" value="1"/>
</dbReference>
<evidence type="ECO:0000313" key="9">
    <source>
        <dbReference type="EMBL" id="SDS53448.1"/>
    </source>
</evidence>
<dbReference type="GO" id="GO:0000160">
    <property type="term" value="P:phosphorelay signal transduction system"/>
    <property type="evidence" value="ECO:0007669"/>
    <property type="project" value="InterPro"/>
</dbReference>
<evidence type="ECO:0000313" key="10">
    <source>
        <dbReference type="Proteomes" id="UP000199103"/>
    </source>
</evidence>
<dbReference type="OrthoDB" id="9808843at2"/>
<dbReference type="EMBL" id="LT629772">
    <property type="protein sequence ID" value="SDS53448.1"/>
    <property type="molecule type" value="Genomic_DNA"/>
</dbReference>
<evidence type="ECO:0000259" key="7">
    <source>
        <dbReference type="PROSITE" id="PS50043"/>
    </source>
</evidence>
<feature type="domain" description="Response regulatory" evidence="8">
    <location>
        <begin position="24"/>
        <end position="141"/>
    </location>
</feature>
<dbReference type="PROSITE" id="PS50110">
    <property type="entry name" value="RESPONSE_REGULATORY"/>
    <property type="match status" value="1"/>
</dbReference>
<dbReference type="InterPro" id="IPR011006">
    <property type="entry name" value="CheY-like_superfamily"/>
</dbReference>
<evidence type="ECO:0000256" key="2">
    <source>
        <dbReference type="ARBA" id="ARBA00023015"/>
    </source>
</evidence>
<dbReference type="AlphaFoldDB" id="A0A1H1SZX7"/>
<dbReference type="PRINTS" id="PR00038">
    <property type="entry name" value="HTHLUXR"/>
</dbReference>
<reference evidence="9 10" key="1">
    <citation type="submission" date="2016-10" db="EMBL/GenBank/DDBJ databases">
        <authorList>
            <person name="de Groot N.N."/>
        </authorList>
    </citation>
    <scope>NUCLEOTIDE SEQUENCE [LARGE SCALE GENOMIC DNA]</scope>
    <source>
        <strain evidence="9 10">DSM 21800</strain>
    </source>
</reference>
<dbReference type="InterPro" id="IPR016032">
    <property type="entry name" value="Sig_transdc_resp-reg_C-effctor"/>
</dbReference>
<dbReference type="InterPro" id="IPR039420">
    <property type="entry name" value="WalR-like"/>
</dbReference>
<dbReference type="STRING" id="630515.SAMN04489812_2197"/>
<dbReference type="GO" id="GO:0003677">
    <property type="term" value="F:DNA binding"/>
    <property type="evidence" value="ECO:0007669"/>
    <property type="project" value="UniProtKB-KW"/>
</dbReference>
<organism evidence="9 10">
    <name type="scientific">Microlunatus soli</name>
    <dbReference type="NCBI Taxonomy" id="630515"/>
    <lineage>
        <taxon>Bacteria</taxon>
        <taxon>Bacillati</taxon>
        <taxon>Actinomycetota</taxon>
        <taxon>Actinomycetes</taxon>
        <taxon>Propionibacteriales</taxon>
        <taxon>Propionibacteriaceae</taxon>
        <taxon>Microlunatus</taxon>
    </lineage>
</organism>
<dbReference type="SUPFAM" id="SSF52172">
    <property type="entry name" value="CheY-like"/>
    <property type="match status" value="1"/>
</dbReference>
<proteinExistence type="predicted"/>
<evidence type="ECO:0000256" key="4">
    <source>
        <dbReference type="ARBA" id="ARBA00023163"/>
    </source>
</evidence>
<dbReference type="PROSITE" id="PS50043">
    <property type="entry name" value="HTH_LUXR_2"/>
    <property type="match status" value="1"/>
</dbReference>
<feature type="region of interest" description="Disordered" evidence="6">
    <location>
        <begin position="1"/>
        <end position="22"/>
    </location>
</feature>